<evidence type="ECO:0000313" key="1">
    <source>
        <dbReference type="Proteomes" id="UP000808372"/>
    </source>
</evidence>
<organism evidence="1 2">
    <name type="scientific">Salvelinus namaycush</name>
    <name type="common">Lake trout</name>
    <name type="synonym">Salmo namaycush</name>
    <dbReference type="NCBI Taxonomy" id="8040"/>
    <lineage>
        <taxon>Eukaryota</taxon>
        <taxon>Metazoa</taxon>
        <taxon>Chordata</taxon>
        <taxon>Craniata</taxon>
        <taxon>Vertebrata</taxon>
        <taxon>Euteleostomi</taxon>
        <taxon>Actinopterygii</taxon>
        <taxon>Neopterygii</taxon>
        <taxon>Teleostei</taxon>
        <taxon>Protacanthopterygii</taxon>
        <taxon>Salmoniformes</taxon>
        <taxon>Salmonidae</taxon>
        <taxon>Salmoninae</taxon>
        <taxon>Salvelinus</taxon>
    </lineage>
</organism>
<dbReference type="PANTHER" id="PTHR34034:SF2">
    <property type="entry name" value="PROTEIN FAM180A"/>
    <property type="match status" value="1"/>
</dbReference>
<gene>
    <name evidence="2" type="primary">LOC120040986</name>
</gene>
<sequence length="217" mass="24710">MFLLGGVEIDKDNNINLLDLEMASMRQGRAFLALINHNIPKTLSSMEQMVKDLEMASMRQGRAFLARIIHNIPKTLSSMEQMVKDLEMASMRQGRAFLARINHNIPKTLSSMEQMVKDLEMASMRQGRAFLARINHNIPKTLSSMEQMVKALEDQRGAIPLAAPRFESLILGIVYSAQQAKLQEREEDQEKWGEVLKRLANVTVNKLRRPEAITTFT</sequence>
<accession>A0A8U0QG13</accession>
<dbReference type="KEGG" id="snh:120040986"/>
<proteinExistence type="predicted"/>
<keyword evidence="1" id="KW-1185">Reference proteome</keyword>
<dbReference type="Proteomes" id="UP000808372">
    <property type="component" value="Unplaced"/>
</dbReference>
<evidence type="ECO:0000313" key="2">
    <source>
        <dbReference type="RefSeq" id="XP_038841882.1"/>
    </source>
</evidence>
<dbReference type="RefSeq" id="XP_038841882.1">
    <property type="nucleotide sequence ID" value="XM_038985954.1"/>
</dbReference>
<protein>
    <submittedName>
        <fullName evidence="2">Uncharacterized protein LOC120040986</fullName>
    </submittedName>
</protein>
<dbReference type="GeneID" id="120040986"/>
<dbReference type="InterPro" id="IPR029170">
    <property type="entry name" value="FAM180"/>
</dbReference>
<dbReference type="Pfam" id="PF15173">
    <property type="entry name" value="FAM180"/>
    <property type="match status" value="2"/>
</dbReference>
<dbReference type="AlphaFoldDB" id="A0A8U0QG13"/>
<reference evidence="2" key="1">
    <citation type="submission" date="2025-08" db="UniProtKB">
        <authorList>
            <consortium name="RefSeq"/>
        </authorList>
    </citation>
    <scope>IDENTIFICATION</scope>
    <source>
        <tissue evidence="2">White muscle</tissue>
    </source>
</reference>
<dbReference type="PANTHER" id="PTHR34034">
    <property type="entry name" value="PROTEIN FAM180A-RELATED"/>
    <property type="match status" value="1"/>
</dbReference>
<name>A0A8U0QG13_SALNM</name>